<evidence type="ECO:0000256" key="5">
    <source>
        <dbReference type="ARBA" id="ARBA00023159"/>
    </source>
</evidence>
<dbReference type="Proteomes" id="UP000101521">
    <property type="component" value="Segment"/>
</dbReference>
<sequence length="260" mass="29811">MSLRIKIDKLRQLVTYFSEFSEEVSINIDVKSNVLYIFATLGGSINIWTIVPLNSNVFYNGAENTVFNLPVLKVKNCLCSFHNDAVVSITADHENNTVTLSSHYTVSIDCNNEQIPHSTGTSISLGIDQKKSYIFNFHKYEEKCCGRTVFHLDMLLGFIKCISQYQYLNICFDDKKLLLKTPGTRDTFVRSYSMTEWSPTLQNYSFKIAIFSLNKLRGFKKRVLVFESKIVMDTEGNILGLLFRDKIGTYKVNVFMAFQD</sequence>
<dbReference type="InterPro" id="IPR005022">
    <property type="entry name" value="Pox_TAP"/>
</dbReference>
<keyword evidence="5" id="KW-0010">Activator</keyword>
<protein>
    <recommendedName>
        <fullName evidence="3">Late transcription factor 1</fullName>
    </recommendedName>
</protein>
<keyword evidence="6" id="KW-0804">Transcription</keyword>
<comment type="function">
    <text evidence="1">Associates with RNA polymerase to initiate transcription from late gene promoters.</text>
</comment>
<evidence type="ECO:0000256" key="2">
    <source>
        <dbReference type="ARBA" id="ARBA00010262"/>
    </source>
</evidence>
<comment type="similarity">
    <text evidence="2">Belongs to the chordopoxvirinae VLTF-1 family.</text>
</comment>
<dbReference type="Pfam" id="PF03355">
    <property type="entry name" value="Pox_TAP"/>
    <property type="match status" value="1"/>
</dbReference>
<dbReference type="GO" id="GO:0006355">
    <property type="term" value="P:regulation of DNA-templated transcription"/>
    <property type="evidence" value="ECO:0007669"/>
    <property type="project" value="InterPro"/>
</dbReference>
<dbReference type="EMBL" id="KJ801920">
    <property type="protein sequence ID" value="AID46633.1"/>
    <property type="molecule type" value="Genomic_DNA"/>
</dbReference>
<gene>
    <name evidence="7" type="ORF">fep_127</name>
</gene>
<dbReference type="RefSeq" id="YP_009046357.1">
    <property type="nucleotide sequence ID" value="NC_024447.1"/>
</dbReference>
<keyword evidence="4" id="KW-0805">Transcription regulation</keyword>
<evidence type="ECO:0000256" key="6">
    <source>
        <dbReference type="ARBA" id="ARBA00023163"/>
    </source>
</evidence>
<evidence type="ECO:0000256" key="1">
    <source>
        <dbReference type="ARBA" id="ARBA00002574"/>
    </source>
</evidence>
<evidence type="ECO:0000313" key="7">
    <source>
        <dbReference type="EMBL" id="AID46633.1"/>
    </source>
</evidence>
<name>A0A068EGZ7_9POXV</name>
<dbReference type="KEGG" id="vg:19737852"/>
<evidence type="ECO:0000256" key="4">
    <source>
        <dbReference type="ARBA" id="ARBA00023015"/>
    </source>
</evidence>
<keyword evidence="8" id="KW-1185">Reference proteome</keyword>
<dbReference type="GeneID" id="19737852"/>
<reference evidence="7 8" key="1">
    <citation type="journal article" date="2014" name="BMC Genomics">
        <title>The complete genome sequences of poxviruses isolated from a penguin and a pigeon in South Africa and comparison to other sequenced avipoxviruses.</title>
        <authorList>
            <person name="Offerman K."/>
            <person name="Carulei O."/>
            <person name="van der Walt A.P."/>
            <person name="Douglass N."/>
            <person name="Williamson A.L."/>
        </authorList>
    </citation>
    <scope>NUCLEOTIDE SEQUENCE [LARGE SCALE GENOMIC DNA]</scope>
    <source>
        <strain evidence="7">FeP2</strain>
    </source>
</reference>
<accession>A0A068EGZ7</accession>
<evidence type="ECO:0000256" key="3">
    <source>
        <dbReference type="ARBA" id="ARBA00014311"/>
    </source>
</evidence>
<organism evidence="7 8">
    <name type="scientific">Pigeonpox virus</name>
    <dbReference type="NCBI Taxonomy" id="10264"/>
    <lineage>
        <taxon>Viruses</taxon>
        <taxon>Varidnaviria</taxon>
        <taxon>Bamfordvirae</taxon>
        <taxon>Nucleocytoviricota</taxon>
        <taxon>Pokkesviricetes</taxon>
        <taxon>Chitovirales</taxon>
        <taxon>Poxviridae</taxon>
        <taxon>Chordopoxvirinae</taxon>
        <taxon>Avipoxvirus</taxon>
        <taxon>Avipoxvirus pigeonpox</taxon>
    </lineage>
</organism>
<evidence type="ECO:0000313" key="8">
    <source>
        <dbReference type="Proteomes" id="UP000101521"/>
    </source>
</evidence>
<proteinExistence type="inferred from homology"/>